<comment type="caution">
    <text evidence="4">The sequence shown here is derived from an EMBL/GenBank/DDBJ whole genome shotgun (WGS) entry which is preliminary data.</text>
</comment>
<dbReference type="Pfam" id="PF20059">
    <property type="entry name" value="DUF6458"/>
    <property type="match status" value="1"/>
</dbReference>
<dbReference type="InterPro" id="IPR045597">
    <property type="entry name" value="DUF6458"/>
</dbReference>
<organism evidence="4 5">
    <name type="scientific">Rugosimonospora acidiphila</name>
    <dbReference type="NCBI Taxonomy" id="556531"/>
    <lineage>
        <taxon>Bacteria</taxon>
        <taxon>Bacillati</taxon>
        <taxon>Actinomycetota</taxon>
        <taxon>Actinomycetes</taxon>
        <taxon>Micromonosporales</taxon>
        <taxon>Micromonosporaceae</taxon>
        <taxon>Rugosimonospora</taxon>
    </lineage>
</organism>
<gene>
    <name evidence="4" type="ORF">GCM10023322_00650</name>
</gene>
<feature type="region of interest" description="Disordered" evidence="1">
    <location>
        <begin position="69"/>
        <end position="90"/>
    </location>
</feature>
<keyword evidence="2" id="KW-1133">Transmembrane helix</keyword>
<dbReference type="Proteomes" id="UP001501570">
    <property type="component" value="Unassembled WGS sequence"/>
</dbReference>
<protein>
    <recommendedName>
        <fullName evidence="3">DUF6458 domain-containing protein</fullName>
    </recommendedName>
</protein>
<dbReference type="EMBL" id="BAABJQ010000001">
    <property type="protein sequence ID" value="GAA5177030.1"/>
    <property type="molecule type" value="Genomic_DNA"/>
</dbReference>
<accession>A0ABP9RHE1</accession>
<feature type="domain" description="DUF6458" evidence="3">
    <location>
        <begin position="1"/>
        <end position="59"/>
    </location>
</feature>
<keyword evidence="2" id="KW-0812">Transmembrane</keyword>
<evidence type="ECO:0000259" key="3">
    <source>
        <dbReference type="Pfam" id="PF20059"/>
    </source>
</evidence>
<feature type="transmembrane region" description="Helical" evidence="2">
    <location>
        <begin position="32"/>
        <end position="51"/>
    </location>
</feature>
<dbReference type="RefSeq" id="WP_345625004.1">
    <property type="nucleotide sequence ID" value="NZ_BAABJQ010000001.1"/>
</dbReference>
<name>A0ABP9RHE1_9ACTN</name>
<reference evidence="5" key="1">
    <citation type="journal article" date="2019" name="Int. J. Syst. Evol. Microbiol.">
        <title>The Global Catalogue of Microorganisms (GCM) 10K type strain sequencing project: providing services to taxonomists for standard genome sequencing and annotation.</title>
        <authorList>
            <consortium name="The Broad Institute Genomics Platform"/>
            <consortium name="The Broad Institute Genome Sequencing Center for Infectious Disease"/>
            <person name="Wu L."/>
            <person name="Ma J."/>
        </authorList>
    </citation>
    <scope>NUCLEOTIDE SEQUENCE [LARGE SCALE GENOMIC DNA]</scope>
    <source>
        <strain evidence="5">JCM 18304</strain>
    </source>
</reference>
<feature type="compositionally biased region" description="Pro residues" evidence="1">
    <location>
        <begin position="75"/>
        <end position="90"/>
    </location>
</feature>
<evidence type="ECO:0000256" key="2">
    <source>
        <dbReference type="SAM" id="Phobius"/>
    </source>
</evidence>
<keyword evidence="5" id="KW-1185">Reference proteome</keyword>
<evidence type="ECO:0000256" key="1">
    <source>
        <dbReference type="SAM" id="MobiDB-lite"/>
    </source>
</evidence>
<evidence type="ECO:0000313" key="4">
    <source>
        <dbReference type="EMBL" id="GAA5177030.1"/>
    </source>
</evidence>
<keyword evidence="2" id="KW-0472">Membrane</keyword>
<evidence type="ECO:0000313" key="5">
    <source>
        <dbReference type="Proteomes" id="UP001501570"/>
    </source>
</evidence>
<sequence length="90" mass="9964">MGIGGGVFLIGLGAIFTWAVHANISWLDLHVVGWVLMFAGLTVILLTLYFWNDRRRRNQYTLVEQARYIHDPDGPITPEPPPDAPPPGGP</sequence>
<proteinExistence type="predicted"/>